<evidence type="ECO:0000313" key="1">
    <source>
        <dbReference type="EMBL" id="OWJ67425.1"/>
    </source>
</evidence>
<accession>A0A211ZQ81</accession>
<dbReference type="AlphaFoldDB" id="A0A211ZQ81"/>
<dbReference type="RefSeq" id="WP_088150767.1">
    <property type="nucleotide sequence ID" value="NZ_NHON01000013.1"/>
</dbReference>
<gene>
    <name evidence="1" type="ORF">BWR60_09470</name>
</gene>
<dbReference type="EMBL" id="NHON01000013">
    <property type="protein sequence ID" value="OWJ67425.1"/>
    <property type="molecule type" value="Genomic_DNA"/>
</dbReference>
<evidence type="ECO:0000313" key="2">
    <source>
        <dbReference type="Proteomes" id="UP000196655"/>
    </source>
</evidence>
<proteinExistence type="predicted"/>
<name>A0A211ZQ81_9PROT</name>
<reference evidence="2" key="1">
    <citation type="submission" date="2017-05" db="EMBL/GenBank/DDBJ databases">
        <authorList>
            <person name="Macchi M."/>
            <person name="Festa S."/>
            <person name="Coppotelli B.M."/>
            <person name="Morelli I.S."/>
        </authorList>
    </citation>
    <scope>NUCLEOTIDE SEQUENCE [LARGE SCALE GENOMIC DNA]</scope>
    <source>
        <strain evidence="2">I</strain>
    </source>
</reference>
<keyword evidence="2" id="KW-1185">Reference proteome</keyword>
<organism evidence="1 2">
    <name type="scientific">Inquilinus limosus</name>
    <dbReference type="NCBI Taxonomy" id="171674"/>
    <lineage>
        <taxon>Bacteria</taxon>
        <taxon>Pseudomonadati</taxon>
        <taxon>Pseudomonadota</taxon>
        <taxon>Alphaproteobacteria</taxon>
        <taxon>Rhodospirillales</taxon>
        <taxon>Rhodospirillaceae</taxon>
        <taxon>Inquilinus</taxon>
    </lineage>
</organism>
<protein>
    <submittedName>
        <fullName evidence="1">Uncharacterized protein</fullName>
    </submittedName>
</protein>
<sequence>MAPLDGSAAPSLPGGDDAALLSLARIVWREGAALDAAKDIDEKTFNRTCDRLNRMRDQILATPARTAAGAAAKLRIGLWPDLLSSDGAAVIVNRELDPGERMMLRVLSDLDAMAAAQRGGAV</sequence>
<comment type="caution">
    <text evidence="1">The sequence shown here is derived from an EMBL/GenBank/DDBJ whole genome shotgun (WGS) entry which is preliminary data.</text>
</comment>
<dbReference type="Proteomes" id="UP000196655">
    <property type="component" value="Unassembled WGS sequence"/>
</dbReference>